<organism evidence="2 3">
    <name type="scientific">Acidovorax delafieldii</name>
    <name type="common">Pseudomonas delafieldii</name>
    <dbReference type="NCBI Taxonomy" id="47920"/>
    <lineage>
        <taxon>Bacteria</taxon>
        <taxon>Pseudomonadati</taxon>
        <taxon>Pseudomonadota</taxon>
        <taxon>Betaproteobacteria</taxon>
        <taxon>Burkholderiales</taxon>
        <taxon>Comamonadaceae</taxon>
        <taxon>Acidovorax</taxon>
    </lineage>
</organism>
<keyword evidence="1" id="KW-0732">Signal</keyword>
<dbReference type="AlphaFoldDB" id="A0A561XNJ3"/>
<proteinExistence type="predicted"/>
<dbReference type="GeneID" id="51111785"/>
<dbReference type="RefSeq" id="WP_146871295.1">
    <property type="nucleotide sequence ID" value="NZ_VJWE01000013.1"/>
</dbReference>
<dbReference type="EMBL" id="VJWE01000013">
    <property type="protein sequence ID" value="TWG37679.1"/>
    <property type="molecule type" value="Genomic_DNA"/>
</dbReference>
<sequence length="241" mass="25373">MKNIALTLASLWLALAHAPQAMAQASCSSDGTPRPVAVFERFISADCESCWGDAATPAPSTKAGALVLDWIVPGKAGDDAPLSAAASTDALTRLQALGRKPPISTDVYVTPVDLAARGRLRVAHGVAFNDYVGTGIAFTPSPAAPQRTATATPLAFYLLLVEAIPAGTDGTVVPRYIVRNQFEGTWPLAQRPARSKGKPWAWMETRSMRIPDGAQADRLHLVGWVQDASGSIVAAAQSVCR</sequence>
<reference evidence="2 3" key="1">
    <citation type="journal article" date="2015" name="Stand. Genomic Sci.">
        <title>Genomic Encyclopedia of Bacterial and Archaeal Type Strains, Phase III: the genomes of soil and plant-associated and newly described type strains.</title>
        <authorList>
            <person name="Whitman W.B."/>
            <person name="Woyke T."/>
            <person name="Klenk H.P."/>
            <person name="Zhou Y."/>
            <person name="Lilburn T.G."/>
            <person name="Beck B.J."/>
            <person name="De Vos P."/>
            <person name="Vandamme P."/>
            <person name="Eisen J.A."/>
            <person name="Garrity G."/>
            <person name="Hugenholtz P."/>
            <person name="Kyrpides N.C."/>
        </authorList>
    </citation>
    <scope>NUCLEOTIDE SEQUENCE [LARGE SCALE GENOMIC DNA]</scope>
    <source>
        <strain evidence="2 3">DSM 64</strain>
    </source>
</reference>
<evidence type="ECO:0000313" key="3">
    <source>
        <dbReference type="Proteomes" id="UP000321485"/>
    </source>
</evidence>
<feature type="chain" id="PRO_5022141489" evidence="1">
    <location>
        <begin position="24"/>
        <end position="241"/>
    </location>
</feature>
<gene>
    <name evidence="2" type="ORF">ATF69_2727</name>
</gene>
<evidence type="ECO:0000256" key="1">
    <source>
        <dbReference type="SAM" id="SignalP"/>
    </source>
</evidence>
<comment type="caution">
    <text evidence="2">The sequence shown here is derived from an EMBL/GenBank/DDBJ whole genome shotgun (WGS) entry which is preliminary data.</text>
</comment>
<protein>
    <submittedName>
        <fullName evidence="2">Uncharacterized protein</fullName>
    </submittedName>
</protein>
<evidence type="ECO:0000313" key="2">
    <source>
        <dbReference type="EMBL" id="TWG37679.1"/>
    </source>
</evidence>
<dbReference type="Proteomes" id="UP000321485">
    <property type="component" value="Unassembled WGS sequence"/>
</dbReference>
<accession>A0A561XNJ3</accession>
<name>A0A561XNJ3_ACIDE</name>
<feature type="signal peptide" evidence="1">
    <location>
        <begin position="1"/>
        <end position="23"/>
    </location>
</feature>